<organism evidence="1 2">
    <name type="scientific">Desulfosarcina ovata subsp. ovata</name>
    <dbReference type="NCBI Taxonomy" id="2752305"/>
    <lineage>
        <taxon>Bacteria</taxon>
        <taxon>Pseudomonadati</taxon>
        <taxon>Thermodesulfobacteriota</taxon>
        <taxon>Desulfobacteria</taxon>
        <taxon>Desulfobacterales</taxon>
        <taxon>Desulfosarcinaceae</taxon>
        <taxon>Desulfosarcina</taxon>
    </lineage>
</organism>
<accession>A0A5K8AK79</accession>
<dbReference type="SUPFAM" id="SSF81901">
    <property type="entry name" value="HCP-like"/>
    <property type="match status" value="1"/>
</dbReference>
<evidence type="ECO:0000313" key="1">
    <source>
        <dbReference type="EMBL" id="BBO93112.1"/>
    </source>
</evidence>
<dbReference type="Gene3D" id="1.25.40.10">
    <property type="entry name" value="Tetratricopeptide repeat domain"/>
    <property type="match status" value="2"/>
</dbReference>
<dbReference type="Pfam" id="PF08238">
    <property type="entry name" value="Sel1"/>
    <property type="match status" value="4"/>
</dbReference>
<dbReference type="EMBL" id="AP021879">
    <property type="protein sequence ID" value="BBO93112.1"/>
    <property type="molecule type" value="Genomic_DNA"/>
</dbReference>
<dbReference type="Proteomes" id="UP000422108">
    <property type="component" value="Chromosome"/>
</dbReference>
<keyword evidence="2" id="KW-1185">Reference proteome</keyword>
<name>A0A5K8AK79_9BACT</name>
<gene>
    <name evidence="1" type="ORF">DSCOOX_62920</name>
</gene>
<dbReference type="InterPro" id="IPR006597">
    <property type="entry name" value="Sel1-like"/>
</dbReference>
<dbReference type="PANTHER" id="PTHR11102:SF160">
    <property type="entry name" value="ERAD-ASSOCIATED E3 UBIQUITIN-PROTEIN LIGASE COMPONENT HRD3"/>
    <property type="match status" value="1"/>
</dbReference>
<dbReference type="PANTHER" id="PTHR11102">
    <property type="entry name" value="SEL-1-LIKE PROTEIN"/>
    <property type="match status" value="1"/>
</dbReference>
<dbReference type="RefSeq" id="WP_155313761.1">
    <property type="nucleotide sequence ID" value="NZ_AP021879.1"/>
</dbReference>
<evidence type="ECO:0000313" key="2">
    <source>
        <dbReference type="Proteomes" id="UP000422108"/>
    </source>
</evidence>
<proteinExistence type="predicted"/>
<evidence type="ECO:0008006" key="3">
    <source>
        <dbReference type="Google" id="ProtNLM"/>
    </source>
</evidence>
<sequence length="376" mass="42020">MTFRKIILISCLVLIQSDASCRAGNQPIVAAFGQTLGAVFDPAEATGMSSSDTLFAFDYPPPATLPVLSDFKVFVTPMTYRIYAIVAQDEIGDGDECRRWADTLFSGIARKYVGDAYAAEAYRLEDPPGYKIKHNRGSRWISVKCHSGGVLWVVYADTALTDLAKKEHAQWATIKEQAARKQYEAILPPLRRYADQGNLQALTMLGFMYRYGEGCAQDLAAAEANYQRAAVKGYVPAQFNLGTMCLVQHRYEESEVWLKKAAEQGFTAAQNNLAQLYIGQNNLHNPPEAFRWFLRAAEGGHIEAQYNTCHMYSAGDGVPRDEVMAYKWCHIAGTNGHRKAAQNRDFIAGQMKPEDITRARQMAERWMADNQSQPDD</sequence>
<dbReference type="SMART" id="SM00671">
    <property type="entry name" value="SEL1"/>
    <property type="match status" value="4"/>
</dbReference>
<dbReference type="InterPro" id="IPR011990">
    <property type="entry name" value="TPR-like_helical_dom_sf"/>
</dbReference>
<reference evidence="1 2" key="1">
    <citation type="submission" date="2019-11" db="EMBL/GenBank/DDBJ databases">
        <title>Comparative genomics of hydrocarbon-degrading Desulfosarcina strains.</title>
        <authorList>
            <person name="Watanabe M."/>
            <person name="Kojima H."/>
            <person name="Fukui M."/>
        </authorList>
    </citation>
    <scope>NUCLEOTIDE SEQUENCE [LARGE SCALE GENOMIC DNA]</scope>
    <source>
        <strain evidence="2">oXyS1</strain>
    </source>
</reference>
<dbReference type="InterPro" id="IPR050767">
    <property type="entry name" value="Sel1_AlgK"/>
</dbReference>
<dbReference type="AlphaFoldDB" id="A0A5K8AK79"/>
<protein>
    <recommendedName>
        <fullName evidence="3">Sel1 repeat family protein</fullName>
    </recommendedName>
</protein>